<proteinExistence type="predicted"/>
<sequence length="80" mass="8649">MGAGGGAVSDFIGLSFGALAEPLSTQLGRQGVKAPRGMVRMWQRDADAITRLVLRRYLSSTQADKSRRKLMGLVEKGVTR</sequence>
<accession>A0A6J5ML55</accession>
<reference evidence="1" key="1">
    <citation type="submission" date="2020-04" db="EMBL/GenBank/DDBJ databases">
        <authorList>
            <person name="Chiriac C."/>
            <person name="Salcher M."/>
            <person name="Ghai R."/>
            <person name="Kavagutti S V."/>
        </authorList>
    </citation>
    <scope>NUCLEOTIDE SEQUENCE</scope>
</reference>
<organism evidence="1">
    <name type="scientific">uncultured Caudovirales phage</name>
    <dbReference type="NCBI Taxonomy" id="2100421"/>
    <lineage>
        <taxon>Viruses</taxon>
        <taxon>Duplodnaviria</taxon>
        <taxon>Heunggongvirae</taxon>
        <taxon>Uroviricota</taxon>
        <taxon>Caudoviricetes</taxon>
        <taxon>Peduoviridae</taxon>
        <taxon>Maltschvirus</taxon>
        <taxon>Maltschvirus maltsch</taxon>
    </lineage>
</organism>
<evidence type="ECO:0000313" key="1">
    <source>
        <dbReference type="EMBL" id="CAB4147278.1"/>
    </source>
</evidence>
<protein>
    <submittedName>
        <fullName evidence="1">Uncharacterized protein</fullName>
    </submittedName>
</protein>
<name>A0A6J5ML55_9CAUD</name>
<dbReference type="EMBL" id="LR796479">
    <property type="protein sequence ID" value="CAB4147278.1"/>
    <property type="molecule type" value="Genomic_DNA"/>
</dbReference>
<gene>
    <name evidence="1" type="ORF">UFOVP509_22</name>
</gene>